<keyword evidence="1" id="KW-0862">Zinc</keyword>
<gene>
    <name evidence="4" type="ORF">RUM43_012864</name>
</gene>
<feature type="compositionally biased region" description="Polar residues" evidence="2">
    <location>
        <begin position="188"/>
        <end position="197"/>
    </location>
</feature>
<organism evidence="4 5">
    <name type="scientific">Polyplax serrata</name>
    <name type="common">Common mouse louse</name>
    <dbReference type="NCBI Taxonomy" id="468196"/>
    <lineage>
        <taxon>Eukaryota</taxon>
        <taxon>Metazoa</taxon>
        <taxon>Ecdysozoa</taxon>
        <taxon>Arthropoda</taxon>
        <taxon>Hexapoda</taxon>
        <taxon>Insecta</taxon>
        <taxon>Pterygota</taxon>
        <taxon>Neoptera</taxon>
        <taxon>Paraneoptera</taxon>
        <taxon>Psocodea</taxon>
        <taxon>Troctomorpha</taxon>
        <taxon>Phthiraptera</taxon>
        <taxon>Anoplura</taxon>
        <taxon>Polyplacidae</taxon>
        <taxon>Polyplax</taxon>
    </lineage>
</organism>
<feature type="domain" description="CCHC-type" evidence="3">
    <location>
        <begin position="134"/>
        <end position="147"/>
    </location>
</feature>
<dbReference type="PROSITE" id="PS50158">
    <property type="entry name" value="ZF_CCHC"/>
    <property type="match status" value="1"/>
</dbReference>
<proteinExistence type="predicted"/>
<name>A0AAN8RZE0_POLSC</name>
<dbReference type="Proteomes" id="UP001372834">
    <property type="component" value="Unassembled WGS sequence"/>
</dbReference>
<sequence>MNEARMAIYTEPQPLTRAVVYSFIIHLLYLHNGASQTANHRPVVRAVELKRIPECASRDDVGEFRRLRRGLKTIRVKIPEIVAREMVKEGHLQLGWSSIRVADAPLEEERCYRCWGKGHTRSTCKAPQDRSNLCFRCGKPGHISSACGVETPNCPLCAEAGRDSSHVFRQSYRVPAKGKGKMSPAAKTPTTSRTDVATSEEAMDVING</sequence>
<dbReference type="SUPFAM" id="SSF57756">
    <property type="entry name" value="Retrovirus zinc finger-like domains"/>
    <property type="match status" value="1"/>
</dbReference>
<reference evidence="4 5" key="1">
    <citation type="submission" date="2023-10" db="EMBL/GenBank/DDBJ databases">
        <title>Genomes of two closely related lineages of the louse Polyplax serrata with different host specificities.</title>
        <authorList>
            <person name="Martinu J."/>
            <person name="Tarabai H."/>
            <person name="Stefka J."/>
            <person name="Hypsa V."/>
        </authorList>
    </citation>
    <scope>NUCLEOTIDE SEQUENCE [LARGE SCALE GENOMIC DNA]</scope>
    <source>
        <strain evidence="4">HR10_N</strain>
    </source>
</reference>
<dbReference type="InterPro" id="IPR001878">
    <property type="entry name" value="Znf_CCHC"/>
</dbReference>
<dbReference type="InterPro" id="IPR036875">
    <property type="entry name" value="Znf_CCHC_sf"/>
</dbReference>
<dbReference type="Pfam" id="PF00098">
    <property type="entry name" value="zf-CCHC"/>
    <property type="match status" value="1"/>
</dbReference>
<comment type="caution">
    <text evidence="4">The sequence shown here is derived from an EMBL/GenBank/DDBJ whole genome shotgun (WGS) entry which is preliminary data.</text>
</comment>
<dbReference type="Gene3D" id="4.10.60.10">
    <property type="entry name" value="Zinc finger, CCHC-type"/>
    <property type="match status" value="1"/>
</dbReference>
<evidence type="ECO:0000313" key="4">
    <source>
        <dbReference type="EMBL" id="KAK6633120.1"/>
    </source>
</evidence>
<keyword evidence="1" id="KW-0863">Zinc-finger</keyword>
<protein>
    <recommendedName>
        <fullName evidence="3">CCHC-type domain-containing protein</fullName>
    </recommendedName>
</protein>
<accession>A0AAN8RZE0</accession>
<dbReference type="GO" id="GO:0003676">
    <property type="term" value="F:nucleic acid binding"/>
    <property type="evidence" value="ECO:0007669"/>
    <property type="project" value="InterPro"/>
</dbReference>
<evidence type="ECO:0000313" key="5">
    <source>
        <dbReference type="Proteomes" id="UP001372834"/>
    </source>
</evidence>
<dbReference type="GO" id="GO:0008270">
    <property type="term" value="F:zinc ion binding"/>
    <property type="evidence" value="ECO:0007669"/>
    <property type="project" value="UniProtKB-KW"/>
</dbReference>
<evidence type="ECO:0000259" key="3">
    <source>
        <dbReference type="PROSITE" id="PS50158"/>
    </source>
</evidence>
<feature type="region of interest" description="Disordered" evidence="2">
    <location>
        <begin position="174"/>
        <end position="208"/>
    </location>
</feature>
<dbReference type="AlphaFoldDB" id="A0AAN8RZE0"/>
<dbReference type="SMART" id="SM00343">
    <property type="entry name" value="ZnF_C2HC"/>
    <property type="match status" value="2"/>
</dbReference>
<dbReference type="EMBL" id="JAWJWE010000006">
    <property type="protein sequence ID" value="KAK6633120.1"/>
    <property type="molecule type" value="Genomic_DNA"/>
</dbReference>
<evidence type="ECO:0000256" key="2">
    <source>
        <dbReference type="SAM" id="MobiDB-lite"/>
    </source>
</evidence>
<evidence type="ECO:0000256" key="1">
    <source>
        <dbReference type="PROSITE-ProRule" id="PRU00047"/>
    </source>
</evidence>
<keyword evidence="1" id="KW-0479">Metal-binding</keyword>